<dbReference type="Pfam" id="PF00144">
    <property type="entry name" value="Beta-lactamase"/>
    <property type="match status" value="1"/>
</dbReference>
<comment type="caution">
    <text evidence="2">The sequence shown here is derived from an EMBL/GenBank/DDBJ whole genome shotgun (WGS) entry which is preliminary data.</text>
</comment>
<dbReference type="InterPro" id="IPR012338">
    <property type="entry name" value="Beta-lactam/transpept-like"/>
</dbReference>
<feature type="domain" description="Beta-lactamase-related" evidence="1">
    <location>
        <begin position="108"/>
        <end position="389"/>
    </location>
</feature>
<dbReference type="EMBL" id="JAIXNE010000007">
    <property type="protein sequence ID" value="MCA6078959.1"/>
    <property type="molecule type" value="Genomic_DNA"/>
</dbReference>
<reference evidence="2" key="1">
    <citation type="submission" date="2021-09" db="EMBL/GenBank/DDBJ databases">
        <title>Fulvivirga sp. isolated from coastal sediment.</title>
        <authorList>
            <person name="Yu H."/>
        </authorList>
    </citation>
    <scope>NUCLEOTIDE SEQUENCE</scope>
    <source>
        <strain evidence="2">1062</strain>
    </source>
</reference>
<dbReference type="InterPro" id="IPR050789">
    <property type="entry name" value="Diverse_Enzym_Activities"/>
</dbReference>
<name>A0A9X1HYV5_9BACT</name>
<gene>
    <name evidence="2" type="ORF">LDX50_29055</name>
</gene>
<protein>
    <submittedName>
        <fullName evidence="2">Beta-lactamase family protein</fullName>
    </submittedName>
</protein>
<dbReference type="Gene3D" id="3.40.710.10">
    <property type="entry name" value="DD-peptidase/beta-lactamase superfamily"/>
    <property type="match status" value="1"/>
</dbReference>
<keyword evidence="3" id="KW-1185">Reference proteome</keyword>
<sequence length="422" mass="47437">MSKDRINDMLNMETRMSKWKQPQPLDFVYGATSRYSFVNWQTGNDDSIYYNLNLPAFFKTHVVMPPAGTSILERDYHPELLDITFDNLDGSKNPTLEEYLHGPKQVQAMIMAHKGKVVFETYPGMKEGNTHVWMSASKTTVSLTATMLWEDGKLDVEKPITHYVPDLKGTAWDTVSVKNAMNMSSGLDIEETFESLTNPKSFIAGFMTRSFESGHSSWREWAKSAQPIPGEKPGDRFRYSTCITLILVVMVENIAQMPWHEYWGQRVWSKIGARNPFSVALAPDGTPGAAGLNISTIEDMLRYALLYTPSWNKVAKEQVISDKMLKFIQDFGNPKAYVGCGEETMGKGWFGETPYTNTAQWDHAFKDGAMFKHGNMGQGIYVDPARDFCGCYFGLATNDESISGVDHSPGYLRTAAKLLSGY</sequence>
<dbReference type="InterPro" id="IPR001466">
    <property type="entry name" value="Beta-lactam-related"/>
</dbReference>
<dbReference type="RefSeq" id="WP_225699817.1">
    <property type="nucleotide sequence ID" value="NZ_JAIXNE010000007.1"/>
</dbReference>
<evidence type="ECO:0000313" key="2">
    <source>
        <dbReference type="EMBL" id="MCA6078959.1"/>
    </source>
</evidence>
<accession>A0A9X1HYV5</accession>
<organism evidence="2 3">
    <name type="scientific">Fulvivirga sedimenti</name>
    <dbReference type="NCBI Taxonomy" id="2879465"/>
    <lineage>
        <taxon>Bacteria</taxon>
        <taxon>Pseudomonadati</taxon>
        <taxon>Bacteroidota</taxon>
        <taxon>Cytophagia</taxon>
        <taxon>Cytophagales</taxon>
        <taxon>Fulvivirgaceae</taxon>
        <taxon>Fulvivirga</taxon>
    </lineage>
</organism>
<dbReference type="AlphaFoldDB" id="A0A9X1HYV5"/>
<dbReference type="PANTHER" id="PTHR43283">
    <property type="entry name" value="BETA-LACTAMASE-RELATED"/>
    <property type="match status" value="1"/>
</dbReference>
<evidence type="ECO:0000259" key="1">
    <source>
        <dbReference type="Pfam" id="PF00144"/>
    </source>
</evidence>
<proteinExistence type="predicted"/>
<evidence type="ECO:0000313" key="3">
    <source>
        <dbReference type="Proteomes" id="UP001139409"/>
    </source>
</evidence>
<dbReference type="PANTHER" id="PTHR43283:SF7">
    <property type="entry name" value="BETA-LACTAMASE-RELATED DOMAIN-CONTAINING PROTEIN"/>
    <property type="match status" value="1"/>
</dbReference>
<dbReference type="SUPFAM" id="SSF56601">
    <property type="entry name" value="beta-lactamase/transpeptidase-like"/>
    <property type="match status" value="1"/>
</dbReference>
<dbReference type="Proteomes" id="UP001139409">
    <property type="component" value="Unassembled WGS sequence"/>
</dbReference>